<dbReference type="InterPro" id="IPR011206">
    <property type="entry name" value="Citrate_lyase_beta/mcl1/mcl2"/>
</dbReference>
<evidence type="ECO:0000256" key="5">
    <source>
        <dbReference type="PIRSR" id="PIRSR015582-1"/>
    </source>
</evidence>
<evidence type="ECO:0000256" key="2">
    <source>
        <dbReference type="ARBA" id="ARBA00005568"/>
    </source>
</evidence>
<sequence>MTEIRPRRSALYMPGSNARALEKARSLPADVVILDLEDAVAPEAKETARAQVSAAVTAGGFGPREVIVRVNGLDTPWGEEDLAAAIACVPDAILLPKVSTPAVLATVGRRLATAGAPHKIRIWAMVETPLAILNIAEIAAAAADQATRLECFVMGTNDLAKETGARLVPGRAPMLPWLATSLAAARAHGLSILDGVYNNLSDADGFAAECAEGRDMGFDGKTLIHPGQIAAANAAFAPEEAEVAHARAIIAAFDAPENAGKGAINLDGRMVERLHAAMARRTVSLAEAIAARE</sequence>
<evidence type="ECO:0000313" key="9">
    <source>
        <dbReference type="Proteomes" id="UP000182703"/>
    </source>
</evidence>
<feature type="binding site" evidence="5">
    <location>
        <position position="127"/>
    </location>
    <ligand>
        <name>substrate</name>
    </ligand>
</feature>
<evidence type="ECO:0000256" key="1">
    <source>
        <dbReference type="ARBA" id="ARBA00001946"/>
    </source>
</evidence>
<evidence type="ECO:0000313" key="8">
    <source>
        <dbReference type="EMBL" id="APF36389.1"/>
    </source>
</evidence>
<comment type="similarity">
    <text evidence="2">Belongs to the HpcH/HpaI aldolase family.</text>
</comment>
<dbReference type="Proteomes" id="UP000182703">
    <property type="component" value="Chromosome"/>
</dbReference>
<dbReference type="PANTHER" id="PTHR32308">
    <property type="entry name" value="LYASE BETA SUBUNIT, PUTATIVE (AFU_ORTHOLOGUE AFUA_4G13030)-RELATED"/>
    <property type="match status" value="1"/>
</dbReference>
<gene>
    <name evidence="8" type="ORF">BOQ54_02860</name>
</gene>
<dbReference type="Gene3D" id="3.20.20.60">
    <property type="entry name" value="Phosphoenolpyruvate-binding domains"/>
    <property type="match status" value="1"/>
</dbReference>
<dbReference type="AlphaFoldDB" id="A0AAC9JMX5"/>
<keyword evidence="8" id="KW-0456">Lyase</keyword>
<dbReference type="EMBL" id="CP018095">
    <property type="protein sequence ID" value="APF36389.1"/>
    <property type="molecule type" value="Genomic_DNA"/>
</dbReference>
<dbReference type="InterPro" id="IPR015813">
    <property type="entry name" value="Pyrv/PenolPyrv_kinase-like_dom"/>
</dbReference>
<dbReference type="PANTHER" id="PTHR32308:SF10">
    <property type="entry name" value="CITRATE LYASE SUBUNIT BETA"/>
    <property type="match status" value="1"/>
</dbReference>
<dbReference type="GO" id="GO:0006107">
    <property type="term" value="P:oxaloacetate metabolic process"/>
    <property type="evidence" value="ECO:0007669"/>
    <property type="project" value="TreeGrafter"/>
</dbReference>
<dbReference type="GO" id="GO:0016829">
    <property type="term" value="F:lyase activity"/>
    <property type="evidence" value="ECO:0007669"/>
    <property type="project" value="UniProtKB-KW"/>
</dbReference>
<dbReference type="KEGG" id="cdq:BOQ54_02860"/>
<dbReference type="Pfam" id="PF03328">
    <property type="entry name" value="HpcH_HpaI"/>
    <property type="match status" value="1"/>
</dbReference>
<feature type="domain" description="HpcH/HpaI aldolase/citrate lyase" evidence="7">
    <location>
        <begin position="8"/>
        <end position="226"/>
    </location>
</feature>
<keyword evidence="3 6" id="KW-0479">Metal-binding</keyword>
<name>A0AAC9JMX5_9HYPH</name>
<keyword evidence="4 6" id="KW-0460">Magnesium</keyword>
<evidence type="ECO:0000256" key="3">
    <source>
        <dbReference type="ARBA" id="ARBA00022723"/>
    </source>
</evidence>
<reference evidence="8 9" key="1">
    <citation type="submission" date="2016-11" db="EMBL/GenBank/DDBJ databases">
        <title>Complete genome sequence of the aerobically denitrifying bacterium Chelatococcus daeguensis TAD1.</title>
        <authorList>
            <person name="Yang Y."/>
            <person name="Huang S."/>
            <person name="Lin E."/>
        </authorList>
    </citation>
    <scope>NUCLEOTIDE SEQUENCE [LARGE SCALE GENOMIC DNA]</scope>
    <source>
        <strain evidence="8 9">TAD1</strain>
    </source>
</reference>
<accession>A0AAC9JMX5</accession>
<dbReference type="GO" id="GO:0000287">
    <property type="term" value="F:magnesium ion binding"/>
    <property type="evidence" value="ECO:0007669"/>
    <property type="project" value="TreeGrafter"/>
</dbReference>
<dbReference type="RefSeq" id="WP_071923211.1">
    <property type="nucleotide sequence ID" value="NZ_CP018095.1"/>
</dbReference>
<feature type="binding site" evidence="5">
    <location>
        <position position="69"/>
    </location>
    <ligand>
        <name>substrate</name>
    </ligand>
</feature>
<comment type="cofactor">
    <cofactor evidence="1">
        <name>Mg(2+)</name>
        <dbReference type="ChEBI" id="CHEBI:18420"/>
    </cofactor>
</comment>
<organism evidence="8 9">
    <name type="scientific">Chelatococcus daeguensis</name>
    <dbReference type="NCBI Taxonomy" id="444444"/>
    <lineage>
        <taxon>Bacteria</taxon>
        <taxon>Pseudomonadati</taxon>
        <taxon>Pseudomonadota</taxon>
        <taxon>Alphaproteobacteria</taxon>
        <taxon>Hyphomicrobiales</taxon>
        <taxon>Chelatococcaceae</taxon>
        <taxon>Chelatococcus</taxon>
    </lineage>
</organism>
<dbReference type="SUPFAM" id="SSF51621">
    <property type="entry name" value="Phosphoenolpyruvate/pyruvate domain"/>
    <property type="match status" value="1"/>
</dbReference>
<dbReference type="PIRSF" id="PIRSF015582">
    <property type="entry name" value="Cit_lyase_B"/>
    <property type="match status" value="1"/>
</dbReference>
<feature type="binding site" evidence="6">
    <location>
        <position position="158"/>
    </location>
    <ligand>
        <name>Mg(2+)</name>
        <dbReference type="ChEBI" id="CHEBI:18420"/>
    </ligand>
</feature>
<dbReference type="InterPro" id="IPR005000">
    <property type="entry name" value="Aldolase/citrate-lyase_domain"/>
</dbReference>
<protein>
    <submittedName>
        <fullName evidence="8">CoA ester lyase</fullName>
    </submittedName>
</protein>
<evidence type="ECO:0000256" key="6">
    <source>
        <dbReference type="PIRSR" id="PIRSR015582-2"/>
    </source>
</evidence>
<keyword evidence="9" id="KW-1185">Reference proteome</keyword>
<dbReference type="InterPro" id="IPR040442">
    <property type="entry name" value="Pyrv_kinase-like_dom_sf"/>
</dbReference>
<evidence type="ECO:0000259" key="7">
    <source>
        <dbReference type="Pfam" id="PF03328"/>
    </source>
</evidence>
<proteinExistence type="inferred from homology"/>
<feature type="binding site" evidence="6">
    <location>
        <position position="127"/>
    </location>
    <ligand>
        <name>Mg(2+)</name>
        <dbReference type="ChEBI" id="CHEBI:18420"/>
    </ligand>
</feature>
<evidence type="ECO:0000256" key="4">
    <source>
        <dbReference type="ARBA" id="ARBA00022842"/>
    </source>
</evidence>